<organism evidence="1 2">
    <name type="scientific">Candidatus Ichthyocystis hellenicum</name>
    <dbReference type="NCBI Taxonomy" id="1561003"/>
    <lineage>
        <taxon>Bacteria</taxon>
        <taxon>Pseudomonadati</taxon>
        <taxon>Pseudomonadota</taxon>
        <taxon>Betaproteobacteria</taxon>
        <taxon>Burkholderiales</taxon>
        <taxon>Candidatus Ichthyocystis</taxon>
    </lineage>
</organism>
<gene>
    <name evidence="1" type="ORF">Ark11_1144</name>
</gene>
<sequence>MESVHGITSNKKHEAADEHSYGITQIITDSKVIGESDMPCRTFHCISGINISSGITQIDPMLVDSASVADIVHSIENNSLSGYIASMDNFTAKFMSKSLQYVRAFRFEPNPIGVGPLPSADAYIGHGRNWRSRHAHEFVLGPSNHNANIRMDLPNTPSESTDDIDINILYGRLQYMCDYFKYYVLEDQFECLPYVTKREKKSPSLLSNIDKEIENKQPISVKFPSEEVSLAIQDGSDYEKFITSIRKECCDLIIRKEPAIEAKNIKSLKISYLDNSTKDTLIKSLMEYYLLITEKFESMADLKFKYGDKHLDGRIVLPVPREVAEVVHEEIETRRTTSNYHDSKVEHFFCDGNRCLCISSSGTNNNPKTDRRTGFALRLIRRFILEDIVNRMKRYISSLNT</sequence>
<dbReference type="EMBL" id="LN906597">
    <property type="protein sequence ID" value="CUT17957.1"/>
    <property type="molecule type" value="Genomic_DNA"/>
</dbReference>
<dbReference type="RefSeq" id="WP_092343478.1">
    <property type="nucleotide sequence ID" value="NZ_LN906597.1"/>
</dbReference>
<dbReference type="AlphaFoldDB" id="A0A0S4M2F4"/>
<accession>A0A0S4M2F4</accession>
<evidence type="ECO:0000313" key="2">
    <source>
        <dbReference type="Proteomes" id="UP000198651"/>
    </source>
</evidence>
<keyword evidence="2" id="KW-1185">Reference proteome</keyword>
<name>A0A0S4M2F4_9BURK</name>
<proteinExistence type="predicted"/>
<dbReference type="Proteomes" id="UP000198651">
    <property type="component" value="Chromosome I"/>
</dbReference>
<reference evidence="2" key="1">
    <citation type="submission" date="2015-11" db="EMBL/GenBank/DDBJ databases">
        <authorList>
            <person name="Seth-Smith H.M.B."/>
        </authorList>
    </citation>
    <scope>NUCLEOTIDE SEQUENCE [LARGE SCALE GENOMIC DNA]</scope>
    <source>
        <strain evidence="2">2013Ark11</strain>
    </source>
</reference>
<dbReference type="STRING" id="1561003.Ark11_1144"/>
<protein>
    <submittedName>
        <fullName evidence="1">Uncharacterized protein</fullName>
    </submittedName>
</protein>
<evidence type="ECO:0000313" key="1">
    <source>
        <dbReference type="EMBL" id="CUT17957.1"/>
    </source>
</evidence>